<keyword evidence="3" id="KW-1185">Reference proteome</keyword>
<feature type="compositionally biased region" description="Pro residues" evidence="1">
    <location>
        <begin position="125"/>
        <end position="139"/>
    </location>
</feature>
<feature type="compositionally biased region" description="Pro residues" evidence="1">
    <location>
        <begin position="60"/>
        <end position="77"/>
    </location>
</feature>
<protein>
    <submittedName>
        <fullName evidence="2">Uncharacterized protein</fullName>
    </submittedName>
</protein>
<evidence type="ECO:0000313" key="2">
    <source>
        <dbReference type="EMBL" id="KAG2593911.1"/>
    </source>
</evidence>
<reference evidence="2" key="1">
    <citation type="submission" date="2020-05" db="EMBL/GenBank/DDBJ databases">
        <title>WGS assembly of Panicum virgatum.</title>
        <authorList>
            <person name="Lovell J.T."/>
            <person name="Jenkins J."/>
            <person name="Shu S."/>
            <person name="Juenger T.E."/>
            <person name="Schmutz J."/>
        </authorList>
    </citation>
    <scope>NUCLEOTIDE SEQUENCE</scope>
    <source>
        <strain evidence="2">AP13</strain>
    </source>
</reference>
<sequence length="241" mass="26172">MTSAMDDLTKKFDSFELLMTQALDKLSSLETWRTSTEDATGRLLAHSERIESRLLRLKSAPPPAALPRPQTAPPQPPSRWVNPFDLNMAPQQATRPSASASERPSRHGNVNGHQDDGGGILGVHPPCPVTGMPPDPPPSTDSDSDGIGRAIRSNHVPKLKFPVFDGTNPRLWVDRCEMYFELYSVTESLKTRFAALNFTGVAASWLPNFTSCVVALLVGPPCAKLFAIASIVISIRPSCAN</sequence>
<gene>
    <name evidence="2" type="ORF">PVAP13_5NG264408</name>
</gene>
<organism evidence="2 3">
    <name type="scientific">Panicum virgatum</name>
    <name type="common">Blackwell switchgrass</name>
    <dbReference type="NCBI Taxonomy" id="38727"/>
    <lineage>
        <taxon>Eukaryota</taxon>
        <taxon>Viridiplantae</taxon>
        <taxon>Streptophyta</taxon>
        <taxon>Embryophyta</taxon>
        <taxon>Tracheophyta</taxon>
        <taxon>Spermatophyta</taxon>
        <taxon>Magnoliopsida</taxon>
        <taxon>Liliopsida</taxon>
        <taxon>Poales</taxon>
        <taxon>Poaceae</taxon>
        <taxon>PACMAD clade</taxon>
        <taxon>Panicoideae</taxon>
        <taxon>Panicodae</taxon>
        <taxon>Paniceae</taxon>
        <taxon>Panicinae</taxon>
        <taxon>Panicum</taxon>
        <taxon>Panicum sect. Hiantes</taxon>
    </lineage>
</organism>
<comment type="caution">
    <text evidence="2">The sequence shown here is derived from an EMBL/GenBank/DDBJ whole genome shotgun (WGS) entry which is preliminary data.</text>
</comment>
<name>A0A8T0S5M1_PANVG</name>
<accession>A0A8T0S5M1</accession>
<proteinExistence type="predicted"/>
<feature type="region of interest" description="Disordered" evidence="1">
    <location>
        <begin position="60"/>
        <end position="149"/>
    </location>
</feature>
<dbReference type="Proteomes" id="UP000823388">
    <property type="component" value="Chromosome 5N"/>
</dbReference>
<evidence type="ECO:0000313" key="3">
    <source>
        <dbReference type="Proteomes" id="UP000823388"/>
    </source>
</evidence>
<dbReference type="EMBL" id="CM029046">
    <property type="protein sequence ID" value="KAG2593911.1"/>
    <property type="molecule type" value="Genomic_DNA"/>
</dbReference>
<dbReference type="AlphaFoldDB" id="A0A8T0S5M1"/>
<evidence type="ECO:0000256" key="1">
    <source>
        <dbReference type="SAM" id="MobiDB-lite"/>
    </source>
</evidence>